<dbReference type="Proteomes" id="UP000799536">
    <property type="component" value="Unassembled WGS sequence"/>
</dbReference>
<dbReference type="Gene3D" id="6.10.250.3440">
    <property type="match status" value="1"/>
</dbReference>
<dbReference type="PANTHER" id="PTHR39150">
    <property type="entry name" value="54S RIBOSOMAL PROTEIN L28, MITOCHONDRIAL"/>
    <property type="match status" value="1"/>
</dbReference>
<dbReference type="GO" id="GO:0003735">
    <property type="term" value="F:structural constituent of ribosome"/>
    <property type="evidence" value="ECO:0007669"/>
    <property type="project" value="InterPro"/>
</dbReference>
<dbReference type="EMBL" id="ML993939">
    <property type="protein sequence ID" value="KAF2202363.1"/>
    <property type="molecule type" value="Genomic_DNA"/>
</dbReference>
<reference evidence="1" key="1">
    <citation type="journal article" date="2020" name="Stud. Mycol.">
        <title>101 Dothideomycetes genomes: a test case for predicting lifestyles and emergence of pathogens.</title>
        <authorList>
            <person name="Haridas S."/>
            <person name="Albert R."/>
            <person name="Binder M."/>
            <person name="Bloem J."/>
            <person name="Labutti K."/>
            <person name="Salamov A."/>
            <person name="Andreopoulos B."/>
            <person name="Baker S."/>
            <person name="Barry K."/>
            <person name="Bills G."/>
            <person name="Bluhm B."/>
            <person name="Cannon C."/>
            <person name="Castanera R."/>
            <person name="Culley D."/>
            <person name="Daum C."/>
            <person name="Ezra D."/>
            <person name="Gonzalez J."/>
            <person name="Henrissat B."/>
            <person name="Kuo A."/>
            <person name="Liang C."/>
            <person name="Lipzen A."/>
            <person name="Lutzoni F."/>
            <person name="Magnuson J."/>
            <person name="Mondo S."/>
            <person name="Nolan M."/>
            <person name="Ohm R."/>
            <person name="Pangilinan J."/>
            <person name="Park H.-J."/>
            <person name="Ramirez L."/>
            <person name="Alfaro M."/>
            <person name="Sun H."/>
            <person name="Tritt A."/>
            <person name="Yoshinaga Y."/>
            <person name="Zwiers L.-H."/>
            <person name="Turgeon B."/>
            <person name="Goodwin S."/>
            <person name="Spatafora J."/>
            <person name="Crous P."/>
            <person name="Grigoriev I."/>
        </authorList>
    </citation>
    <scope>NUCLEOTIDE SEQUENCE</scope>
    <source>
        <strain evidence="1">ATCC 74209</strain>
    </source>
</reference>
<dbReference type="InterPro" id="IPR042831">
    <property type="entry name" value="Ribosomal_mL40_fung"/>
</dbReference>
<gene>
    <name evidence="1" type="ORF">GQ43DRAFT_439763</name>
</gene>
<organism evidence="1 2">
    <name type="scientific">Delitschia confertaspora ATCC 74209</name>
    <dbReference type="NCBI Taxonomy" id="1513339"/>
    <lineage>
        <taxon>Eukaryota</taxon>
        <taxon>Fungi</taxon>
        <taxon>Dikarya</taxon>
        <taxon>Ascomycota</taxon>
        <taxon>Pezizomycotina</taxon>
        <taxon>Dothideomycetes</taxon>
        <taxon>Pleosporomycetidae</taxon>
        <taxon>Pleosporales</taxon>
        <taxon>Delitschiaceae</taxon>
        <taxon>Delitschia</taxon>
    </lineage>
</organism>
<keyword evidence="2" id="KW-1185">Reference proteome</keyword>
<dbReference type="GO" id="GO:0032543">
    <property type="term" value="P:mitochondrial translation"/>
    <property type="evidence" value="ECO:0007669"/>
    <property type="project" value="InterPro"/>
</dbReference>
<protein>
    <submittedName>
        <fullName evidence="1">Uncharacterized protein</fullName>
    </submittedName>
</protein>
<comment type="caution">
    <text evidence="1">The sequence shown here is derived from an EMBL/GenBank/DDBJ whole genome shotgun (WGS) entry which is preliminary data.</text>
</comment>
<proteinExistence type="predicted"/>
<dbReference type="PANTHER" id="PTHR39150:SF1">
    <property type="entry name" value="LARGE RIBOSOMAL SUBUNIT PROTEIN ML40"/>
    <property type="match status" value="1"/>
</dbReference>
<name>A0A9P4JTM7_9PLEO</name>
<evidence type="ECO:0000313" key="2">
    <source>
        <dbReference type="Proteomes" id="UP000799536"/>
    </source>
</evidence>
<accession>A0A9P4JTM7</accession>
<dbReference type="GO" id="GO:0005739">
    <property type="term" value="C:mitochondrion"/>
    <property type="evidence" value="ECO:0007669"/>
    <property type="project" value="GOC"/>
</dbReference>
<dbReference type="OrthoDB" id="2098203at2759"/>
<sequence>MPSTTSLRAFQPVFRPLHISSFRPQNTFLRTPQPFLRKPTASSIAAFTSPFSSTARLLRRKKGGKGGSDSRIVAIRYHLNHPLTPRPLRFSRSRFLRHWTIHRAWMLFLRKRRWAEERELERQYMSMRDACETLRLLDESGNKVSEAEAGGQGVEIGKLGPRGKEVGRLYRAAMNKTGVWDSVPIEYARVQVDFPSRDGWNHEWTRA</sequence>
<dbReference type="AlphaFoldDB" id="A0A9P4JTM7"/>
<evidence type="ECO:0000313" key="1">
    <source>
        <dbReference type="EMBL" id="KAF2202363.1"/>
    </source>
</evidence>